<dbReference type="AlphaFoldDB" id="A0AAJ4W258"/>
<dbReference type="EMBL" id="FOFY01000003">
    <property type="protein sequence ID" value="SEQ41204.1"/>
    <property type="molecule type" value="Genomic_DNA"/>
</dbReference>
<accession>A0AAJ4W258</accession>
<dbReference type="Proteomes" id="UP000183496">
    <property type="component" value="Unassembled WGS sequence"/>
</dbReference>
<evidence type="ECO:0000313" key="2">
    <source>
        <dbReference type="Proteomes" id="UP000183496"/>
    </source>
</evidence>
<proteinExistence type="predicted"/>
<name>A0AAJ4W258_MYRPR</name>
<sequence length="158" mass="15532">MLEQITKLVEQISSSEVAKGGITSDLTSAVTKETGDSIINGLKDSVSSGDISGLTNLLSGQASNIASNPIVTGMIGNLISGLVGKLGLSEGVAGSFANGVVPQVVSAIVAKIQGGESGFDISTILSGLGQGGAQDMLGSLLGGKEGLGGAIDKLKGLF</sequence>
<comment type="caution">
    <text evidence="1">The sequence shown here is derived from an EMBL/GenBank/DDBJ whole genome shotgun (WGS) entry which is preliminary data.</text>
</comment>
<keyword evidence="2" id="KW-1185">Reference proteome</keyword>
<reference evidence="1 2" key="1">
    <citation type="submission" date="2016-10" db="EMBL/GenBank/DDBJ databases">
        <authorList>
            <person name="Varghese N."/>
            <person name="Submissions S."/>
        </authorList>
    </citation>
    <scope>NUCLEOTIDE SEQUENCE [LARGE SCALE GENOMIC DNA]</scope>
    <source>
        <strain evidence="2">DSM 19823 / KCTC 23066 / CCTCC M 208030 / D25</strain>
    </source>
</reference>
<gene>
    <name evidence="1" type="ORF">SAMN04488089_10372</name>
</gene>
<dbReference type="RefSeq" id="WP_041889692.1">
    <property type="nucleotide sequence ID" value="NZ_CP010817.1"/>
</dbReference>
<organism evidence="1 2">
    <name type="scientific">Myroides profundi</name>
    <dbReference type="NCBI Taxonomy" id="480520"/>
    <lineage>
        <taxon>Bacteria</taxon>
        <taxon>Pseudomonadati</taxon>
        <taxon>Bacteroidota</taxon>
        <taxon>Flavobacteriia</taxon>
        <taxon>Flavobacteriales</taxon>
        <taxon>Flavobacteriaceae</taxon>
        <taxon>Myroides</taxon>
    </lineage>
</organism>
<evidence type="ECO:0000313" key="1">
    <source>
        <dbReference type="EMBL" id="SEQ41204.1"/>
    </source>
</evidence>
<protein>
    <recommendedName>
        <fullName evidence="3">DUF937 domain-containing protein</fullName>
    </recommendedName>
</protein>
<dbReference type="KEGG" id="mpw:MPR_0947"/>
<evidence type="ECO:0008006" key="3">
    <source>
        <dbReference type="Google" id="ProtNLM"/>
    </source>
</evidence>